<sequence length="267" mass="29029">MITQLSGQATGVPSECTAIECTWCFLRGRYHHLMAPASDPSEYSPASTPVAAIETQDRVVGKLFAVLLAGEFAAFHRLIEESAMAPDVPSKIAIARMAASEVAHFDRLAERVETMTTLTAAEAVERYRSVFDQYHRATTPKTWYEALVKAYVGDGLASDFYVELSDMLPPDSRTAMAEVMAETANSAFARDQVRAAVEADPSIKSALVLWGRRLLGEAITHAQWVLAAEEEVTDLLFAEASSLSGVAHFFDAVAAKHAERMADLGLD</sequence>
<dbReference type="EMBL" id="FNLM01000036">
    <property type="protein sequence ID" value="SDU85447.1"/>
    <property type="molecule type" value="Genomic_DNA"/>
</dbReference>
<dbReference type="InterPro" id="IPR009078">
    <property type="entry name" value="Ferritin-like_SF"/>
</dbReference>
<organism evidence="2 3">
    <name type="scientific">Gordonia westfalica</name>
    <dbReference type="NCBI Taxonomy" id="158898"/>
    <lineage>
        <taxon>Bacteria</taxon>
        <taxon>Bacillati</taxon>
        <taxon>Actinomycetota</taxon>
        <taxon>Actinomycetes</taxon>
        <taxon>Mycobacteriales</taxon>
        <taxon>Gordoniaceae</taxon>
        <taxon>Gordonia</taxon>
    </lineage>
</organism>
<gene>
    <name evidence="2" type="ORF">SAMN04488548_136977</name>
</gene>
<evidence type="ECO:0000313" key="3">
    <source>
        <dbReference type="Proteomes" id="UP000183180"/>
    </source>
</evidence>
<accession>A0A1H2LWU1</accession>
<dbReference type="STRING" id="158898.SAMN04488548_136977"/>
<dbReference type="AlphaFoldDB" id="A0A1H2LWU1"/>
<protein>
    <submittedName>
        <fullName evidence="2">tRNA-(MS[2]IO[6]A)-hydroxylase (MiaE)-like</fullName>
    </submittedName>
</protein>
<evidence type="ECO:0000313" key="2">
    <source>
        <dbReference type="EMBL" id="SDU85447.1"/>
    </source>
</evidence>
<evidence type="ECO:0000259" key="1">
    <source>
        <dbReference type="Pfam" id="PF13794"/>
    </source>
</evidence>
<dbReference type="InterPro" id="IPR012347">
    <property type="entry name" value="Ferritin-like"/>
</dbReference>
<reference evidence="2 3" key="1">
    <citation type="submission" date="2016-10" db="EMBL/GenBank/DDBJ databases">
        <authorList>
            <person name="de Groot N.N."/>
        </authorList>
    </citation>
    <scope>NUCLEOTIDE SEQUENCE [LARGE SCALE GENOMIC DNA]</scope>
    <source>
        <strain evidence="2 3">DSM 44215</strain>
    </source>
</reference>
<dbReference type="Gene3D" id="1.20.1260.10">
    <property type="match status" value="1"/>
</dbReference>
<dbReference type="CDD" id="cd00657">
    <property type="entry name" value="Ferritin_like"/>
    <property type="match status" value="1"/>
</dbReference>
<name>A0A1H2LWU1_9ACTN</name>
<feature type="domain" description="Ferritin-like" evidence="1">
    <location>
        <begin position="57"/>
        <end position="237"/>
    </location>
</feature>
<dbReference type="InterPro" id="IPR059125">
    <property type="entry name" value="Ferritin_actino"/>
</dbReference>
<dbReference type="Pfam" id="PF13794">
    <property type="entry name" value="MiaE_2"/>
    <property type="match status" value="1"/>
</dbReference>
<dbReference type="SUPFAM" id="SSF47240">
    <property type="entry name" value="Ferritin-like"/>
    <property type="match status" value="1"/>
</dbReference>
<dbReference type="Proteomes" id="UP000183180">
    <property type="component" value="Unassembled WGS sequence"/>
</dbReference>
<proteinExistence type="predicted"/>